<keyword evidence="2" id="KW-0843">Virulence</keyword>
<evidence type="ECO:0000256" key="3">
    <source>
        <dbReference type="ARBA" id="ARBA00067672"/>
    </source>
</evidence>
<dbReference type="PRINTS" id="PR00463">
    <property type="entry name" value="EP450I"/>
</dbReference>
<dbReference type="InterPro" id="IPR050121">
    <property type="entry name" value="Cytochrome_P450_monoxygenase"/>
</dbReference>
<evidence type="ECO:0000256" key="2">
    <source>
        <dbReference type="ARBA" id="ARBA00023026"/>
    </source>
</evidence>
<proteinExistence type="predicted"/>
<dbReference type="GeneID" id="19399404"/>
<feature type="binding site" description="axial binding residue" evidence="6">
    <location>
        <position position="467"/>
    </location>
    <ligand>
        <name>heme</name>
        <dbReference type="ChEBI" id="CHEBI:30413"/>
    </ligand>
    <ligandPart>
        <name>Fe</name>
        <dbReference type="ChEBI" id="CHEBI:18248"/>
    </ligandPart>
</feature>
<comment type="pathway">
    <text evidence="1">Hormone biosynthesis.</text>
</comment>
<organism evidence="7 8">
    <name type="scientific">Exserohilum turcicum (strain 28A)</name>
    <name type="common">Northern leaf blight fungus</name>
    <name type="synonym">Setosphaeria turcica</name>
    <dbReference type="NCBI Taxonomy" id="671987"/>
    <lineage>
        <taxon>Eukaryota</taxon>
        <taxon>Fungi</taxon>
        <taxon>Dikarya</taxon>
        <taxon>Ascomycota</taxon>
        <taxon>Pezizomycotina</taxon>
        <taxon>Dothideomycetes</taxon>
        <taxon>Pleosporomycetidae</taxon>
        <taxon>Pleosporales</taxon>
        <taxon>Pleosporineae</taxon>
        <taxon>Pleosporaceae</taxon>
        <taxon>Exserohilum</taxon>
    </lineage>
</organism>
<dbReference type="GO" id="GO:0004497">
    <property type="term" value="F:monooxygenase activity"/>
    <property type="evidence" value="ECO:0007669"/>
    <property type="project" value="InterPro"/>
</dbReference>
<dbReference type="Pfam" id="PF00067">
    <property type="entry name" value="p450"/>
    <property type="match status" value="1"/>
</dbReference>
<name>R0IBS7_EXST2</name>
<dbReference type="SUPFAM" id="SSF48264">
    <property type="entry name" value="Cytochrome P450"/>
    <property type="match status" value="1"/>
</dbReference>
<evidence type="ECO:0000313" key="7">
    <source>
        <dbReference type="EMBL" id="EOA82865.1"/>
    </source>
</evidence>
<dbReference type="OrthoDB" id="3934656at2759"/>
<comment type="cofactor">
    <cofactor evidence="6">
        <name>heme</name>
        <dbReference type="ChEBI" id="CHEBI:30413"/>
    </cofactor>
</comment>
<dbReference type="GO" id="GO:0005506">
    <property type="term" value="F:iron ion binding"/>
    <property type="evidence" value="ECO:0007669"/>
    <property type="project" value="InterPro"/>
</dbReference>
<dbReference type="STRING" id="671987.R0IBS7"/>
<dbReference type="GO" id="GO:0020037">
    <property type="term" value="F:heme binding"/>
    <property type="evidence" value="ECO:0007669"/>
    <property type="project" value="InterPro"/>
</dbReference>
<dbReference type="EMBL" id="KB908844">
    <property type="protein sequence ID" value="EOA82865.1"/>
    <property type="molecule type" value="Genomic_DNA"/>
</dbReference>
<evidence type="ECO:0000256" key="6">
    <source>
        <dbReference type="PIRSR" id="PIRSR602401-1"/>
    </source>
</evidence>
<keyword evidence="8" id="KW-1185">Reference proteome</keyword>
<evidence type="ECO:0000256" key="4">
    <source>
        <dbReference type="ARBA" id="ARBA00068222"/>
    </source>
</evidence>
<dbReference type="InterPro" id="IPR036396">
    <property type="entry name" value="Cyt_P450_sf"/>
</dbReference>
<dbReference type="AlphaFoldDB" id="R0IBS7"/>
<sequence length="521" mass="58709">MNAAPDTSLIDNVSRRLQVVLFVLAAYLAIGRLRQYWRLRHFAGPATTGLSWLWHSRAVIGGESPRYYGDVCEKYGPIARIAPNHLITSDPELWMRINAVRSPYKRSPWYYHAARFEVGKDNVFTECDNDRHDARRRKMLSGYSGKENPTLEPSIDVHVKELVDLVRKYASSPASIDPPTHMDLAQKIPFFTLDVISHIGLGEAFGDLTADHDVKDYLKSSEEGLKIGNTAFAMGIAWLKEMPIIGPAISPSEKDTTGFGNMMAQARKIIVSRSQKSTEEKSDMFAAFVRHGLAGDELFQEVFEQILAGSDTTAAAIRIILLHVMSHPRVYAKLQAEIDEAVQNGKAPASPGVVSDAQVRRLPYLGAVVREAMRMHPPVANIFSKVAPDEGDVVTIDGNEYYIPGGTLIGYSAWTMHRNNRKVYGEDCATFHPERWLIDDSDDAAKERLARMTRTNDLIFGYGRWLCLGRNIALIEIHKVVFELLRNFDMALTYPLQPWKTFNSLGLWEIKDMWVDVKVRE</sequence>
<dbReference type="HOGENOM" id="CLU_001570_14_0_1"/>
<dbReference type="CDD" id="cd11060">
    <property type="entry name" value="CYP57A1-like"/>
    <property type="match status" value="1"/>
</dbReference>
<gene>
    <name evidence="7" type="ORF">SETTUDRAFT_165250</name>
</gene>
<protein>
    <recommendedName>
        <fullName evidence="4">Cytochrome P450 monooxygenase ABA1</fullName>
    </recommendedName>
    <alternativeName>
        <fullName evidence="5">Abscisic acid biosynthesis protein 1</fullName>
    </alternativeName>
    <alternativeName>
        <fullName evidence="3">Cytochrome P450 monooxygenase aba1</fullName>
    </alternativeName>
</protein>
<dbReference type="InterPro" id="IPR002401">
    <property type="entry name" value="Cyt_P450_E_grp-I"/>
</dbReference>
<evidence type="ECO:0000256" key="5">
    <source>
        <dbReference type="ARBA" id="ARBA00079990"/>
    </source>
</evidence>
<reference evidence="7 8" key="1">
    <citation type="journal article" date="2012" name="PLoS Pathog.">
        <title>Diverse lifestyles and strategies of plant pathogenesis encoded in the genomes of eighteen Dothideomycetes fungi.</title>
        <authorList>
            <person name="Ohm R.A."/>
            <person name="Feau N."/>
            <person name="Henrissat B."/>
            <person name="Schoch C.L."/>
            <person name="Horwitz B.A."/>
            <person name="Barry K.W."/>
            <person name="Condon B.J."/>
            <person name="Copeland A.C."/>
            <person name="Dhillon B."/>
            <person name="Glaser F."/>
            <person name="Hesse C.N."/>
            <person name="Kosti I."/>
            <person name="LaButti K."/>
            <person name="Lindquist E.A."/>
            <person name="Lucas S."/>
            <person name="Salamov A.A."/>
            <person name="Bradshaw R.E."/>
            <person name="Ciuffetti L."/>
            <person name="Hamelin R.C."/>
            <person name="Kema G.H.J."/>
            <person name="Lawrence C."/>
            <person name="Scott J.A."/>
            <person name="Spatafora J.W."/>
            <person name="Turgeon B.G."/>
            <person name="de Wit P.J.G.M."/>
            <person name="Zhong S."/>
            <person name="Goodwin S.B."/>
            <person name="Grigoriev I.V."/>
        </authorList>
    </citation>
    <scope>NUCLEOTIDE SEQUENCE [LARGE SCALE GENOMIC DNA]</scope>
    <source>
        <strain evidence="8">28A</strain>
    </source>
</reference>
<dbReference type="eggNOG" id="KOG0158">
    <property type="taxonomic scope" value="Eukaryota"/>
</dbReference>
<dbReference type="Proteomes" id="UP000016935">
    <property type="component" value="Unassembled WGS sequence"/>
</dbReference>
<dbReference type="PRINTS" id="PR00385">
    <property type="entry name" value="P450"/>
</dbReference>
<keyword evidence="6" id="KW-0408">Iron</keyword>
<accession>R0IBS7</accession>
<dbReference type="InterPro" id="IPR001128">
    <property type="entry name" value="Cyt_P450"/>
</dbReference>
<dbReference type="Gene3D" id="1.10.630.10">
    <property type="entry name" value="Cytochrome P450"/>
    <property type="match status" value="1"/>
</dbReference>
<dbReference type="GO" id="GO:0016705">
    <property type="term" value="F:oxidoreductase activity, acting on paired donors, with incorporation or reduction of molecular oxygen"/>
    <property type="evidence" value="ECO:0007669"/>
    <property type="project" value="InterPro"/>
</dbReference>
<reference evidence="7 8" key="2">
    <citation type="journal article" date="2013" name="PLoS Genet.">
        <title>Comparative genome structure, secondary metabolite, and effector coding capacity across Cochliobolus pathogens.</title>
        <authorList>
            <person name="Condon B.J."/>
            <person name="Leng Y."/>
            <person name="Wu D."/>
            <person name="Bushley K.E."/>
            <person name="Ohm R.A."/>
            <person name="Otillar R."/>
            <person name="Martin J."/>
            <person name="Schackwitz W."/>
            <person name="Grimwood J."/>
            <person name="MohdZainudin N."/>
            <person name="Xue C."/>
            <person name="Wang R."/>
            <person name="Manning V.A."/>
            <person name="Dhillon B."/>
            <person name="Tu Z.J."/>
            <person name="Steffenson B.J."/>
            <person name="Salamov A."/>
            <person name="Sun H."/>
            <person name="Lowry S."/>
            <person name="LaButti K."/>
            <person name="Han J."/>
            <person name="Copeland A."/>
            <person name="Lindquist E."/>
            <person name="Barry K."/>
            <person name="Schmutz J."/>
            <person name="Baker S.E."/>
            <person name="Ciuffetti L.M."/>
            <person name="Grigoriev I.V."/>
            <person name="Zhong S."/>
            <person name="Turgeon B.G."/>
        </authorList>
    </citation>
    <scope>NUCLEOTIDE SEQUENCE [LARGE SCALE GENOMIC DNA]</scope>
    <source>
        <strain evidence="8">28A</strain>
    </source>
</reference>
<evidence type="ECO:0000313" key="8">
    <source>
        <dbReference type="Proteomes" id="UP000016935"/>
    </source>
</evidence>
<dbReference type="RefSeq" id="XP_008029859.1">
    <property type="nucleotide sequence ID" value="XM_008031668.1"/>
</dbReference>
<keyword evidence="6" id="KW-0349">Heme</keyword>
<dbReference type="PANTHER" id="PTHR24305:SF168">
    <property type="entry name" value="P450, PUTATIVE (EUROFUNG)-RELATED"/>
    <property type="match status" value="1"/>
</dbReference>
<keyword evidence="6" id="KW-0479">Metal-binding</keyword>
<dbReference type="PANTHER" id="PTHR24305">
    <property type="entry name" value="CYTOCHROME P450"/>
    <property type="match status" value="1"/>
</dbReference>
<dbReference type="FunFam" id="1.10.630.10:FF:000076">
    <property type="entry name" value="Cytochrome P450 monooxygenase"/>
    <property type="match status" value="1"/>
</dbReference>
<evidence type="ECO:0000256" key="1">
    <source>
        <dbReference type="ARBA" id="ARBA00004972"/>
    </source>
</evidence>